<keyword evidence="3 5" id="KW-1133">Transmembrane helix</keyword>
<dbReference type="InterPro" id="IPR013604">
    <property type="entry name" value="7TM_chemorcpt"/>
</dbReference>
<evidence type="ECO:0000313" key="6">
    <source>
        <dbReference type="Proteomes" id="UP000887566"/>
    </source>
</evidence>
<dbReference type="WBParaSite" id="PSAMB.scaffold24size114047.g546.t1">
    <property type="protein sequence ID" value="PSAMB.scaffold24size114047.g546.t1"/>
    <property type="gene ID" value="PSAMB.scaffold24size114047.g546"/>
</dbReference>
<evidence type="ECO:0000256" key="3">
    <source>
        <dbReference type="ARBA" id="ARBA00022989"/>
    </source>
</evidence>
<name>A0A914VT44_9BILA</name>
<evidence type="ECO:0000256" key="1">
    <source>
        <dbReference type="ARBA" id="ARBA00004141"/>
    </source>
</evidence>
<dbReference type="Pfam" id="PF08395">
    <property type="entry name" value="7tm_7"/>
    <property type="match status" value="1"/>
</dbReference>
<protein>
    <submittedName>
        <fullName evidence="7">Uncharacterized protein</fullName>
    </submittedName>
</protein>
<sequence>MTEEHSRSDLDDVTYKTACLITQQASLDMGFTALGFFAVSKETLLALFSFVATYVVILLQTPRIMEEQSVNATVI</sequence>
<dbReference type="GO" id="GO:0016020">
    <property type="term" value="C:membrane"/>
    <property type="evidence" value="ECO:0007669"/>
    <property type="project" value="UniProtKB-SubCell"/>
</dbReference>
<keyword evidence="4 5" id="KW-0472">Membrane</keyword>
<evidence type="ECO:0000256" key="5">
    <source>
        <dbReference type="SAM" id="Phobius"/>
    </source>
</evidence>
<evidence type="ECO:0000256" key="4">
    <source>
        <dbReference type="ARBA" id="ARBA00023136"/>
    </source>
</evidence>
<accession>A0A914VT44</accession>
<organism evidence="6 7">
    <name type="scientific">Plectus sambesii</name>
    <dbReference type="NCBI Taxonomy" id="2011161"/>
    <lineage>
        <taxon>Eukaryota</taxon>
        <taxon>Metazoa</taxon>
        <taxon>Ecdysozoa</taxon>
        <taxon>Nematoda</taxon>
        <taxon>Chromadorea</taxon>
        <taxon>Plectida</taxon>
        <taxon>Plectina</taxon>
        <taxon>Plectoidea</taxon>
        <taxon>Plectidae</taxon>
        <taxon>Plectus</taxon>
    </lineage>
</organism>
<dbReference type="Proteomes" id="UP000887566">
    <property type="component" value="Unplaced"/>
</dbReference>
<reference evidence="7" key="1">
    <citation type="submission" date="2022-11" db="UniProtKB">
        <authorList>
            <consortium name="WormBaseParasite"/>
        </authorList>
    </citation>
    <scope>IDENTIFICATION</scope>
</reference>
<keyword evidence="2 5" id="KW-0812">Transmembrane</keyword>
<feature type="transmembrane region" description="Helical" evidence="5">
    <location>
        <begin position="36"/>
        <end position="59"/>
    </location>
</feature>
<evidence type="ECO:0000256" key="2">
    <source>
        <dbReference type="ARBA" id="ARBA00022692"/>
    </source>
</evidence>
<comment type="subcellular location">
    <subcellularLocation>
        <location evidence="1">Membrane</location>
        <topology evidence="1">Multi-pass membrane protein</topology>
    </subcellularLocation>
</comment>
<dbReference type="AlphaFoldDB" id="A0A914VT44"/>
<proteinExistence type="predicted"/>
<evidence type="ECO:0000313" key="7">
    <source>
        <dbReference type="WBParaSite" id="PSAMB.scaffold24size114047.g546.t1"/>
    </source>
</evidence>
<dbReference type="GO" id="GO:0050909">
    <property type="term" value="P:sensory perception of taste"/>
    <property type="evidence" value="ECO:0007669"/>
    <property type="project" value="InterPro"/>
</dbReference>
<keyword evidence="6" id="KW-1185">Reference proteome</keyword>